<keyword evidence="7" id="KW-0472">Membrane</keyword>
<dbReference type="SUPFAM" id="SSF51261">
    <property type="entry name" value="Duplicated hybrid motif"/>
    <property type="match status" value="1"/>
</dbReference>
<keyword evidence="5" id="KW-0862">Zinc</keyword>
<evidence type="ECO:0000256" key="4">
    <source>
        <dbReference type="ARBA" id="ARBA00022801"/>
    </source>
</evidence>
<dbReference type="PANTHER" id="PTHR21666:SF288">
    <property type="entry name" value="CELL DIVISION PROTEIN YTFB"/>
    <property type="match status" value="1"/>
</dbReference>
<dbReference type="GO" id="GO:0004222">
    <property type="term" value="F:metalloendopeptidase activity"/>
    <property type="evidence" value="ECO:0007669"/>
    <property type="project" value="TreeGrafter"/>
</dbReference>
<dbReference type="AlphaFoldDB" id="A0A397Q115"/>
<keyword evidence="6" id="KW-0482">Metalloprotease</keyword>
<dbReference type="InterPro" id="IPR050570">
    <property type="entry name" value="Cell_wall_metabolism_enzyme"/>
</dbReference>
<keyword evidence="4" id="KW-0378">Hydrolase</keyword>
<dbReference type="InterPro" id="IPR016047">
    <property type="entry name" value="M23ase_b-sheet_dom"/>
</dbReference>
<dbReference type="PANTHER" id="PTHR21666">
    <property type="entry name" value="PEPTIDASE-RELATED"/>
    <property type="match status" value="1"/>
</dbReference>
<keyword evidence="3" id="KW-0479">Metal-binding</keyword>
<dbReference type="Pfam" id="PF01551">
    <property type="entry name" value="Peptidase_M23"/>
    <property type="match status" value="1"/>
</dbReference>
<proteinExistence type="predicted"/>
<keyword evidence="7" id="KW-0812">Transmembrane</keyword>
<feature type="domain" description="M23ase beta-sheet core" evidence="8">
    <location>
        <begin position="511"/>
        <end position="608"/>
    </location>
</feature>
<evidence type="ECO:0000256" key="1">
    <source>
        <dbReference type="ARBA" id="ARBA00001947"/>
    </source>
</evidence>
<keyword evidence="2" id="KW-0645">Protease</keyword>
<accession>A0A397Q115</accession>
<keyword evidence="7" id="KW-1133">Transmembrane helix</keyword>
<comment type="caution">
    <text evidence="9">The sequence shown here is derived from an EMBL/GenBank/DDBJ whole genome shotgun (WGS) entry which is preliminary data.</text>
</comment>
<evidence type="ECO:0000256" key="5">
    <source>
        <dbReference type="ARBA" id="ARBA00022833"/>
    </source>
</evidence>
<evidence type="ECO:0000256" key="2">
    <source>
        <dbReference type="ARBA" id="ARBA00022670"/>
    </source>
</evidence>
<keyword evidence="10" id="KW-1185">Reference proteome</keyword>
<dbReference type="Gene3D" id="3.10.450.350">
    <property type="match status" value="2"/>
</dbReference>
<dbReference type="Proteomes" id="UP000266273">
    <property type="component" value="Unassembled WGS sequence"/>
</dbReference>
<organism evidence="9 10">
    <name type="scientific">Dichotomicrobium thermohalophilum</name>
    <dbReference type="NCBI Taxonomy" id="933063"/>
    <lineage>
        <taxon>Bacteria</taxon>
        <taxon>Pseudomonadati</taxon>
        <taxon>Pseudomonadota</taxon>
        <taxon>Alphaproteobacteria</taxon>
        <taxon>Hyphomicrobiales</taxon>
        <taxon>Hyphomicrobiaceae</taxon>
        <taxon>Dichotomicrobium</taxon>
    </lineage>
</organism>
<dbReference type="CDD" id="cd12797">
    <property type="entry name" value="M23_peptidase"/>
    <property type="match status" value="1"/>
</dbReference>
<evidence type="ECO:0000256" key="7">
    <source>
        <dbReference type="SAM" id="Phobius"/>
    </source>
</evidence>
<reference evidence="9 10" key="1">
    <citation type="submission" date="2018-08" db="EMBL/GenBank/DDBJ databases">
        <title>Genomic Encyclopedia of Archaeal and Bacterial Type Strains, Phase II (KMG-II): from individual species to whole genera.</title>
        <authorList>
            <person name="Goeker M."/>
        </authorList>
    </citation>
    <scope>NUCLEOTIDE SEQUENCE [LARGE SCALE GENOMIC DNA]</scope>
    <source>
        <strain evidence="9 10">DSM 5002</strain>
    </source>
</reference>
<evidence type="ECO:0000256" key="3">
    <source>
        <dbReference type="ARBA" id="ARBA00022723"/>
    </source>
</evidence>
<feature type="transmembrane region" description="Helical" evidence="7">
    <location>
        <begin position="39"/>
        <end position="62"/>
    </location>
</feature>
<dbReference type="InterPro" id="IPR011055">
    <property type="entry name" value="Dup_hybrid_motif"/>
</dbReference>
<name>A0A397Q115_9HYPH</name>
<comment type="cofactor">
    <cofactor evidence="1">
        <name>Zn(2+)</name>
        <dbReference type="ChEBI" id="CHEBI:29105"/>
    </cofactor>
</comment>
<dbReference type="Gene3D" id="2.70.70.10">
    <property type="entry name" value="Glucose Permease (Domain IIA)"/>
    <property type="match status" value="1"/>
</dbReference>
<dbReference type="GO" id="GO:0006508">
    <property type="term" value="P:proteolysis"/>
    <property type="evidence" value="ECO:0007669"/>
    <property type="project" value="UniProtKB-KW"/>
</dbReference>
<evidence type="ECO:0000313" key="10">
    <source>
        <dbReference type="Proteomes" id="UP000266273"/>
    </source>
</evidence>
<sequence length="652" mass="71696">MRTGDHETLPQVYLSKLPEERSGALPPETHASVASRLKWIVSTCLVGIAGLCIIAVVVYASMDFERDEGIISSIQKAGISAMQPQPVGKIVQDQPEIAFGQKTDRIKLTAKGVTTSHIIHDSVVMRRDATEFIEIKPYVLIEASLATELPQGAGDIPKLDPFELYANKTPVGEQSAEAKAREMASNNVALSYSDIRVKRLVMIDDRKIGPERAEQLVAEAAAVLAESGAEFENAPDEPAAETPLVEAAEDDIGPNTTVVRKRPEPAAAPTERFTTTAEKVQSGDTLYAMLSEAGAGDRDAKAIVNAMKSVPGAVQLEAGQELRFTHEKGLPGGGRRAPIRVSLYSGDKHVVSVTQTSTGEYAATRDETQIAAYSDSGERRYSTRASLYKSIFHAAITQDLPHDLIQRFLRTLAYDVDFKQKVSFGDTMRFFFDVEREPSGIEKPGNLLYAEITVDGETHRYYRYRTPNGEVDFYDENGSNSRKFLMRKPVKGARFTSGFGYRRHPILGTRRMHTGADWAAPRGTPILAPGDGTVVFVGRKGGYGKHIRLKHGNGYKTTFSHMQKFAKGIRKGVKVKQGQVIGYIGSTGRSTGPHLHYEVLVNDKFTDPMKIATGSSRQLQGRLLAEFKREKKRIDDLMRRAPVKTQVAAVNE</sequence>
<evidence type="ECO:0000259" key="8">
    <source>
        <dbReference type="Pfam" id="PF01551"/>
    </source>
</evidence>
<evidence type="ECO:0000313" key="9">
    <source>
        <dbReference type="EMBL" id="RIA55200.1"/>
    </source>
</evidence>
<evidence type="ECO:0000256" key="6">
    <source>
        <dbReference type="ARBA" id="ARBA00023049"/>
    </source>
</evidence>
<protein>
    <submittedName>
        <fullName evidence="9">Peptidase M23-like protein</fullName>
    </submittedName>
</protein>
<dbReference type="EMBL" id="QXDF01000001">
    <property type="protein sequence ID" value="RIA55200.1"/>
    <property type="molecule type" value="Genomic_DNA"/>
</dbReference>
<gene>
    <name evidence="9" type="ORF">BXY53_0254</name>
</gene>
<dbReference type="GO" id="GO:0046872">
    <property type="term" value="F:metal ion binding"/>
    <property type="evidence" value="ECO:0007669"/>
    <property type="project" value="UniProtKB-KW"/>
</dbReference>